<dbReference type="InterPro" id="IPR033640">
    <property type="entry name" value="FAR_C"/>
</dbReference>
<dbReference type="InterPro" id="IPR026055">
    <property type="entry name" value="FAR"/>
</dbReference>
<dbReference type="OrthoDB" id="1725519at2759"/>
<dbReference type="GO" id="GO:0035336">
    <property type="term" value="P:long-chain fatty-acyl-CoA metabolic process"/>
    <property type="evidence" value="ECO:0007669"/>
    <property type="project" value="TreeGrafter"/>
</dbReference>
<dbReference type="PANTHER" id="PTHR11011:SF45">
    <property type="entry name" value="FATTY ACYL-COA REDUCTASE CG8306-RELATED"/>
    <property type="match status" value="1"/>
</dbReference>
<reference evidence="3" key="1">
    <citation type="journal article" date="2019" name="Nat. Commun.">
        <title>The genome of broomcorn millet.</title>
        <authorList>
            <person name="Zou C."/>
            <person name="Miki D."/>
            <person name="Li D."/>
            <person name="Tang Q."/>
            <person name="Xiao L."/>
            <person name="Rajput S."/>
            <person name="Deng P."/>
            <person name="Jia W."/>
            <person name="Huang R."/>
            <person name="Zhang M."/>
            <person name="Sun Y."/>
            <person name="Hu J."/>
            <person name="Fu X."/>
            <person name="Schnable P.S."/>
            <person name="Li F."/>
            <person name="Zhang H."/>
            <person name="Feng B."/>
            <person name="Zhu X."/>
            <person name="Liu R."/>
            <person name="Schnable J.C."/>
            <person name="Zhu J.-K."/>
            <person name="Zhang H."/>
        </authorList>
    </citation>
    <scope>NUCLEOTIDE SEQUENCE [LARGE SCALE GENOMIC DNA]</scope>
</reference>
<dbReference type="CDD" id="cd09071">
    <property type="entry name" value="FAR_C"/>
    <property type="match status" value="1"/>
</dbReference>
<evidence type="ECO:0000313" key="2">
    <source>
        <dbReference type="EMBL" id="RLM77992.1"/>
    </source>
</evidence>
<dbReference type="STRING" id="4540.A0A3L6QE48"/>
<name>A0A3L6QE48_PANMI</name>
<proteinExistence type="predicted"/>
<dbReference type="GO" id="GO:0010345">
    <property type="term" value="P:suberin biosynthetic process"/>
    <property type="evidence" value="ECO:0007669"/>
    <property type="project" value="TreeGrafter"/>
</dbReference>
<accession>A0A3L6QE48</accession>
<organism evidence="2 3">
    <name type="scientific">Panicum miliaceum</name>
    <name type="common">Proso millet</name>
    <name type="synonym">Broomcorn millet</name>
    <dbReference type="NCBI Taxonomy" id="4540"/>
    <lineage>
        <taxon>Eukaryota</taxon>
        <taxon>Viridiplantae</taxon>
        <taxon>Streptophyta</taxon>
        <taxon>Embryophyta</taxon>
        <taxon>Tracheophyta</taxon>
        <taxon>Spermatophyta</taxon>
        <taxon>Magnoliopsida</taxon>
        <taxon>Liliopsida</taxon>
        <taxon>Poales</taxon>
        <taxon>Poaceae</taxon>
        <taxon>PACMAD clade</taxon>
        <taxon>Panicoideae</taxon>
        <taxon>Panicodae</taxon>
        <taxon>Paniceae</taxon>
        <taxon>Panicinae</taxon>
        <taxon>Panicum</taxon>
        <taxon>Panicum sect. Panicum</taxon>
    </lineage>
</organism>
<dbReference type="EMBL" id="PQIB02000012">
    <property type="protein sequence ID" value="RLM77992.1"/>
    <property type="molecule type" value="Genomic_DNA"/>
</dbReference>
<dbReference type="Pfam" id="PF03015">
    <property type="entry name" value="Sterile"/>
    <property type="match status" value="1"/>
</dbReference>
<evidence type="ECO:0000313" key="3">
    <source>
        <dbReference type="Proteomes" id="UP000275267"/>
    </source>
</evidence>
<feature type="domain" description="Fatty acyl-CoA reductase C-terminal" evidence="1">
    <location>
        <begin position="37"/>
        <end position="114"/>
    </location>
</feature>
<evidence type="ECO:0000259" key="1">
    <source>
        <dbReference type="Pfam" id="PF03015"/>
    </source>
</evidence>
<gene>
    <name evidence="2" type="ORF">C2845_PM12G14000</name>
</gene>
<dbReference type="PANTHER" id="PTHR11011">
    <property type="entry name" value="MALE STERILITY PROTEIN 2-RELATED"/>
    <property type="match status" value="1"/>
</dbReference>
<keyword evidence="3" id="KW-1185">Reference proteome</keyword>
<dbReference type="AlphaFoldDB" id="A0A3L6QE48"/>
<dbReference type="GO" id="GO:0080019">
    <property type="term" value="F:alcohol-forming very long-chain fatty acyl-CoA reductase activity"/>
    <property type="evidence" value="ECO:0007669"/>
    <property type="project" value="InterPro"/>
</dbReference>
<comment type="caution">
    <text evidence="2">The sequence shown here is derived from an EMBL/GenBank/DDBJ whole genome shotgun (WGS) entry which is preliminary data.</text>
</comment>
<protein>
    <recommendedName>
        <fullName evidence="1">Fatty acyl-CoA reductase C-terminal domain-containing protein</fullName>
    </recommendedName>
</protein>
<sequence length="124" mass="14202">MHFEWSPFVDAAGQPIPVLQFRLFGKHATSDEVASATLRRSDARGKAEQIAHLCSIYEPYTFYGGRFDSSNVERLLAEMSAEERARFYLDVRRVDWMDYVTNVHIPGLRKHVLKSRGSPPSARM</sequence>
<dbReference type="Proteomes" id="UP000275267">
    <property type="component" value="Unassembled WGS sequence"/>
</dbReference>